<dbReference type="OrthoDB" id="9763290at2"/>
<dbReference type="InterPro" id="IPR033738">
    <property type="entry name" value="AsnB_N"/>
</dbReference>
<feature type="binding site" evidence="10">
    <location>
        <begin position="377"/>
        <end position="378"/>
    </location>
    <ligand>
        <name>ATP</name>
        <dbReference type="ChEBI" id="CHEBI:30616"/>
    </ligand>
</feature>
<evidence type="ECO:0000313" key="13">
    <source>
        <dbReference type="EMBL" id="AEV75000.1"/>
    </source>
</evidence>
<proteinExistence type="inferred from homology"/>
<dbReference type="EC" id="6.3.5.4" evidence="3"/>
<dbReference type="InterPro" id="IPR001962">
    <property type="entry name" value="Asn_synthase"/>
</dbReference>
<evidence type="ECO:0000256" key="2">
    <source>
        <dbReference type="ARBA" id="ARBA00005752"/>
    </source>
</evidence>
<dbReference type="PANTHER" id="PTHR43284:SF1">
    <property type="entry name" value="ASPARAGINE SYNTHETASE"/>
    <property type="match status" value="1"/>
</dbReference>
<evidence type="ECO:0000256" key="6">
    <source>
        <dbReference type="ARBA" id="ARBA00022888"/>
    </source>
</evidence>
<dbReference type="InterPro" id="IPR006426">
    <property type="entry name" value="Asn_synth_AEB"/>
</dbReference>
<dbReference type="eggNOG" id="COG0367">
    <property type="taxonomic scope" value="Bacteria"/>
</dbReference>
<dbReference type="Pfam" id="PF13537">
    <property type="entry name" value="GATase_7"/>
    <property type="match status" value="1"/>
</dbReference>
<dbReference type="CDD" id="cd00712">
    <property type="entry name" value="AsnB"/>
    <property type="match status" value="1"/>
</dbReference>
<dbReference type="PIRSF" id="PIRSF001589">
    <property type="entry name" value="Asn_synthetase_glu-h"/>
    <property type="match status" value="1"/>
</dbReference>
<gene>
    <name evidence="13" type="ordered locus">MycrhN_4510</name>
</gene>
<dbReference type="SUPFAM" id="SSF56235">
    <property type="entry name" value="N-terminal nucleophile aminohydrolases (Ntn hydrolases)"/>
    <property type="match status" value="1"/>
</dbReference>
<keyword evidence="6 9" id="KW-0061">Asparagine biosynthesis</keyword>
<dbReference type="KEGG" id="mrh:MycrhN_4510"/>
<keyword evidence="14" id="KW-1185">Reference proteome</keyword>
<dbReference type="Proteomes" id="UP000005442">
    <property type="component" value="Chromosome"/>
</dbReference>
<dbReference type="GO" id="GO:0005829">
    <property type="term" value="C:cytosol"/>
    <property type="evidence" value="ECO:0007669"/>
    <property type="project" value="TreeGrafter"/>
</dbReference>
<feature type="active site" description="For GATase activity" evidence="9">
    <location>
        <position position="2"/>
    </location>
</feature>
<evidence type="ECO:0000256" key="9">
    <source>
        <dbReference type="PIRSR" id="PIRSR001589-1"/>
    </source>
</evidence>
<dbReference type="InterPro" id="IPR029055">
    <property type="entry name" value="Ntn_hydrolases_N"/>
</dbReference>
<comment type="similarity">
    <text evidence="2">Belongs to the asparagine synthetase family.</text>
</comment>
<sequence length="647" mass="72153">MCGLLALVTDPSAEVSQDLVDAVSGASHLMRHRGPDEPGTWADNAAHPTTVLGFNRLSIIDIAHSHQPLRWGPPESPDRYVLVFNGEIYNYLELREQLRGEHGAVFATEGDSEAIVVAYHYWGTEALTRLRGMFAFALWDTVEGELFCARDPFGIKPLYMATGNGGTVFGSEKKCLLDLAGVVGIDLGIDERATQHYTVLQYVPEPETLHRGIRRLESGSYARVRPGQPPRVTRYFTPRFAAVGFTTGGERARYDEITAVLEDSVAKHMRADVTVGAFLSGGIDSTAIAALAMRHNPRLITFTTGFEREGYSEVDVAVASAEAIGARHVTKVVSQAEFVAALPEIVWYLDEPVADPALVPLFFIAREARKHVKVVLSGEGADELFGGYTIYREPLSLKPFDYLPRPVRKSLGKASRPLPEGMRGKSLLHRGSQTLQERYYGNARSFSDEQLRAVLPGFRQEWTHTDVTAAVYAASDGWDPVARMQHIDLFTWLRGDILVKADKMTMANSLELRVPFLDPEVFAVASRLPLEQKITRTTTKFALRRALEPIVPAHVLNRPKLGFPVPIRHWLQAGELQDWAYRMVAESQAGHLIDLNAVTRMLDEHRSGTSDHSRRLWTVLIFMLWHAIFVEHTVTPQISEPTYPVQL</sequence>
<dbReference type="InterPro" id="IPR017932">
    <property type="entry name" value="GATase_2_dom"/>
</dbReference>
<dbReference type="SUPFAM" id="SSF52402">
    <property type="entry name" value="Adenine nucleotide alpha hydrolases-like"/>
    <property type="match status" value="1"/>
</dbReference>
<accession>G8RMZ6</accession>
<dbReference type="InterPro" id="IPR014729">
    <property type="entry name" value="Rossmann-like_a/b/a_fold"/>
</dbReference>
<evidence type="ECO:0000256" key="8">
    <source>
        <dbReference type="ARBA" id="ARBA00048741"/>
    </source>
</evidence>
<dbReference type="Pfam" id="PF00733">
    <property type="entry name" value="Asn_synthase"/>
    <property type="match status" value="1"/>
</dbReference>
<dbReference type="PATRIC" id="fig|710685.3.peg.4519"/>
<evidence type="ECO:0000256" key="5">
    <source>
        <dbReference type="ARBA" id="ARBA00022840"/>
    </source>
</evidence>
<evidence type="ECO:0000256" key="4">
    <source>
        <dbReference type="ARBA" id="ARBA00022741"/>
    </source>
</evidence>
<comment type="pathway">
    <text evidence="1">Amino-acid biosynthesis; L-asparagine biosynthesis; L-asparagine from L-aspartate (L-Gln route): step 1/1.</text>
</comment>
<dbReference type="EMBL" id="CP003169">
    <property type="protein sequence ID" value="AEV75000.1"/>
    <property type="molecule type" value="Genomic_DNA"/>
</dbReference>
<keyword evidence="5 10" id="KW-0067">ATP-binding</keyword>
<evidence type="ECO:0000256" key="7">
    <source>
        <dbReference type="ARBA" id="ARBA00022962"/>
    </source>
</evidence>
<evidence type="ECO:0000313" key="14">
    <source>
        <dbReference type="Proteomes" id="UP000005442"/>
    </source>
</evidence>
<evidence type="ECO:0000256" key="11">
    <source>
        <dbReference type="PIRSR" id="PIRSR001589-3"/>
    </source>
</evidence>
<dbReference type="PROSITE" id="PS51278">
    <property type="entry name" value="GATASE_TYPE_2"/>
    <property type="match status" value="1"/>
</dbReference>
<evidence type="ECO:0000256" key="1">
    <source>
        <dbReference type="ARBA" id="ARBA00005187"/>
    </source>
</evidence>
<evidence type="ECO:0000259" key="12">
    <source>
        <dbReference type="PROSITE" id="PS51278"/>
    </source>
</evidence>
<dbReference type="Gene3D" id="3.40.50.620">
    <property type="entry name" value="HUPs"/>
    <property type="match status" value="1"/>
</dbReference>
<evidence type="ECO:0000256" key="3">
    <source>
        <dbReference type="ARBA" id="ARBA00012737"/>
    </source>
</evidence>
<evidence type="ECO:0000256" key="10">
    <source>
        <dbReference type="PIRSR" id="PIRSR001589-2"/>
    </source>
</evidence>
<dbReference type="GO" id="GO:0006529">
    <property type="term" value="P:asparagine biosynthetic process"/>
    <property type="evidence" value="ECO:0007669"/>
    <property type="project" value="UniProtKB-KW"/>
</dbReference>
<dbReference type="AlphaFoldDB" id="G8RMZ6"/>
<organism evidence="13 14">
    <name type="scientific">Mycolicibacterium rhodesiae (strain NBB3)</name>
    <name type="common">Mycobacterium rhodesiae</name>
    <dbReference type="NCBI Taxonomy" id="710685"/>
    <lineage>
        <taxon>Bacteria</taxon>
        <taxon>Bacillati</taxon>
        <taxon>Actinomycetota</taxon>
        <taxon>Actinomycetes</taxon>
        <taxon>Mycobacteriales</taxon>
        <taxon>Mycobacteriaceae</taxon>
        <taxon>Mycolicibacterium</taxon>
    </lineage>
</organism>
<dbReference type="GO" id="GO:0004066">
    <property type="term" value="F:asparagine synthase (glutamine-hydrolyzing) activity"/>
    <property type="evidence" value="ECO:0007669"/>
    <property type="project" value="UniProtKB-EC"/>
</dbReference>
<keyword evidence="9" id="KW-0028">Amino-acid biosynthesis</keyword>
<protein>
    <recommendedName>
        <fullName evidence="3">asparagine synthase (glutamine-hydrolyzing)</fullName>
        <ecNumber evidence="3">6.3.5.4</ecNumber>
    </recommendedName>
</protein>
<keyword evidence="7 9" id="KW-0315">Glutamine amidotransferase</keyword>
<name>G8RMZ6_MYCRN</name>
<comment type="catalytic activity">
    <reaction evidence="8">
        <text>L-aspartate + L-glutamine + ATP + H2O = L-asparagine + L-glutamate + AMP + diphosphate + H(+)</text>
        <dbReference type="Rhea" id="RHEA:12228"/>
        <dbReference type="ChEBI" id="CHEBI:15377"/>
        <dbReference type="ChEBI" id="CHEBI:15378"/>
        <dbReference type="ChEBI" id="CHEBI:29985"/>
        <dbReference type="ChEBI" id="CHEBI:29991"/>
        <dbReference type="ChEBI" id="CHEBI:30616"/>
        <dbReference type="ChEBI" id="CHEBI:33019"/>
        <dbReference type="ChEBI" id="CHEBI:58048"/>
        <dbReference type="ChEBI" id="CHEBI:58359"/>
        <dbReference type="ChEBI" id="CHEBI:456215"/>
        <dbReference type="EC" id="6.3.5.4"/>
    </reaction>
</comment>
<feature type="site" description="Important for beta-aspartyl-AMP intermediate formation" evidence="11">
    <location>
        <position position="379"/>
    </location>
</feature>
<dbReference type="Gene3D" id="3.60.20.10">
    <property type="entry name" value="Glutamine Phosphoribosylpyrophosphate, subunit 1, domain 1"/>
    <property type="match status" value="1"/>
</dbReference>
<dbReference type="RefSeq" id="WP_014212746.1">
    <property type="nucleotide sequence ID" value="NC_016604.1"/>
</dbReference>
<dbReference type="CDD" id="cd01991">
    <property type="entry name" value="Asn_synthase_B_C"/>
    <property type="match status" value="1"/>
</dbReference>
<dbReference type="InterPro" id="IPR051786">
    <property type="entry name" value="ASN_synthetase/amidase"/>
</dbReference>
<reference evidence="13 14" key="1">
    <citation type="submission" date="2011-12" db="EMBL/GenBank/DDBJ databases">
        <title>Complete sequence of Mycobacterium rhodesiae NBB3.</title>
        <authorList>
            <consortium name="US DOE Joint Genome Institute"/>
            <person name="Lucas S."/>
            <person name="Han J."/>
            <person name="Lapidus A."/>
            <person name="Cheng J.-F."/>
            <person name="Goodwin L."/>
            <person name="Pitluck S."/>
            <person name="Peters L."/>
            <person name="Mikhailova N."/>
            <person name="Gu W."/>
            <person name="Detter J.C."/>
            <person name="Han C."/>
            <person name="Tapia R."/>
            <person name="Land M."/>
            <person name="Hauser L."/>
            <person name="Kyrpides N."/>
            <person name="Ivanova N."/>
            <person name="Pagani I."/>
            <person name="Mattes T."/>
            <person name="Holmes A."/>
            <person name="Rutledge P."/>
            <person name="Paulsen I."/>
            <person name="Coleman N."/>
            <person name="Woyke T."/>
        </authorList>
    </citation>
    <scope>NUCLEOTIDE SEQUENCE [LARGE SCALE GENOMIC DNA]</scope>
    <source>
        <strain evidence="13 14">NBB3</strain>
    </source>
</reference>
<feature type="domain" description="Glutamine amidotransferase type-2" evidence="12">
    <location>
        <begin position="2"/>
        <end position="227"/>
    </location>
</feature>
<keyword evidence="4 10" id="KW-0547">Nucleotide-binding</keyword>
<dbReference type="HOGENOM" id="CLU_014658_3_0_11"/>
<feature type="binding site" evidence="10">
    <location>
        <position position="111"/>
    </location>
    <ligand>
        <name>L-glutamine</name>
        <dbReference type="ChEBI" id="CHEBI:58359"/>
    </ligand>
</feature>
<dbReference type="STRING" id="710685.MycrhN_4510"/>
<dbReference type="PANTHER" id="PTHR43284">
    <property type="entry name" value="ASPARAGINE SYNTHETASE (GLUTAMINE-HYDROLYZING)"/>
    <property type="match status" value="1"/>
</dbReference>
<dbReference type="NCBIfam" id="TIGR01536">
    <property type="entry name" value="asn_synth_AEB"/>
    <property type="match status" value="1"/>
</dbReference>
<dbReference type="GO" id="GO:0005524">
    <property type="term" value="F:ATP binding"/>
    <property type="evidence" value="ECO:0007669"/>
    <property type="project" value="UniProtKB-KW"/>
</dbReference>